<dbReference type="GO" id="GO:0005886">
    <property type="term" value="C:plasma membrane"/>
    <property type="evidence" value="ECO:0007669"/>
    <property type="project" value="UniProtKB-SubCell"/>
</dbReference>
<sequence>MFYSLKNRLIAFFVVLLVISFGTMFYLLFQESRSIIRSYIESSALEKMDEYGSFVHMALSQMHDLSSVVFNSDMTKTWDNALSDPALPEGEKMLANISMSQFLTQTTNNYSIASSLSIYRKDGTRVSDGNEVSLNVPFQDEPWYKDFAERGIQWDSAHADPVEVKRFKPYQVVSLLLPIGTFEPTLAKSVMKVNVSSDFFLEPLNRIHLGETGTIFLLDQAGRPILSQSKEFDAQAELAVKVEQARTSLEPQGVLYFTNERGTTDILVYKKLQIQNWMLVSLVPEKDLFLKLTKLRDSSLFVATLLLVFAILGASWISYGITKPLSRLASAMRHVQKGDFAAAESRIPAERNVRNEVGFVTSTFRNMVEQLRQHIKVEFELKLLRQQAEYKALLMQINPHFLFNTLELLSSLAMQRRTEDTVNVITSLGKMLRFSLRISDDLVPLGEELKYLRHYEAILRIRFGDRLSLVIEEEGGMEQREIVKFILQPLVENAVKYGLQSNSGARVHIRVSADQGRVRLSVADNGPGMPPEQVERLQAEAASIPIDQILKSRSQQIGLRNVLARCQLYYGSLFTFTIRSNEGQGTVIELILPAAIGGKAE</sequence>
<evidence type="ECO:0000259" key="13">
    <source>
        <dbReference type="PROSITE" id="PS50109"/>
    </source>
</evidence>
<dbReference type="SUPFAM" id="SSF158472">
    <property type="entry name" value="HAMP domain-like"/>
    <property type="match status" value="1"/>
</dbReference>
<dbReference type="Proteomes" id="UP000215509">
    <property type="component" value="Unassembled WGS sequence"/>
</dbReference>
<dbReference type="EMBL" id="NMQW01000030">
    <property type="protein sequence ID" value="OXM84484.1"/>
    <property type="molecule type" value="Genomic_DNA"/>
</dbReference>
<keyword evidence="9" id="KW-0067">ATP-binding</keyword>
<evidence type="ECO:0000256" key="2">
    <source>
        <dbReference type="ARBA" id="ARBA00004651"/>
    </source>
</evidence>
<dbReference type="RefSeq" id="WP_094016690.1">
    <property type="nucleotide sequence ID" value="NZ_NMQW01000030.1"/>
</dbReference>
<keyword evidence="12" id="KW-1133">Transmembrane helix</keyword>
<evidence type="ECO:0000256" key="4">
    <source>
        <dbReference type="ARBA" id="ARBA00022475"/>
    </source>
</evidence>
<evidence type="ECO:0000256" key="7">
    <source>
        <dbReference type="ARBA" id="ARBA00022741"/>
    </source>
</evidence>
<evidence type="ECO:0000256" key="3">
    <source>
        <dbReference type="ARBA" id="ARBA00012438"/>
    </source>
</evidence>
<evidence type="ECO:0000256" key="10">
    <source>
        <dbReference type="ARBA" id="ARBA00023012"/>
    </source>
</evidence>
<evidence type="ECO:0000256" key="12">
    <source>
        <dbReference type="SAM" id="Phobius"/>
    </source>
</evidence>
<keyword evidence="10" id="KW-0902">Two-component regulatory system</keyword>
<organism evidence="15 16">
    <name type="scientific">Paenibacillus rigui</name>
    <dbReference type="NCBI Taxonomy" id="554312"/>
    <lineage>
        <taxon>Bacteria</taxon>
        <taxon>Bacillati</taxon>
        <taxon>Bacillota</taxon>
        <taxon>Bacilli</taxon>
        <taxon>Bacillales</taxon>
        <taxon>Paenibacillaceae</taxon>
        <taxon>Paenibacillus</taxon>
    </lineage>
</organism>
<evidence type="ECO:0000256" key="8">
    <source>
        <dbReference type="ARBA" id="ARBA00022777"/>
    </source>
</evidence>
<dbReference type="PROSITE" id="PS50885">
    <property type="entry name" value="HAMP"/>
    <property type="match status" value="1"/>
</dbReference>
<evidence type="ECO:0000259" key="14">
    <source>
        <dbReference type="PROSITE" id="PS50885"/>
    </source>
</evidence>
<comment type="subcellular location">
    <subcellularLocation>
        <location evidence="2">Cell membrane</location>
        <topology evidence="2">Multi-pass membrane protein</topology>
    </subcellularLocation>
</comment>
<dbReference type="InterPro" id="IPR036890">
    <property type="entry name" value="HATPase_C_sf"/>
</dbReference>
<dbReference type="GO" id="GO:0000155">
    <property type="term" value="F:phosphorelay sensor kinase activity"/>
    <property type="evidence" value="ECO:0007669"/>
    <property type="project" value="InterPro"/>
</dbReference>
<feature type="transmembrane region" description="Helical" evidence="12">
    <location>
        <begin position="12"/>
        <end position="29"/>
    </location>
</feature>
<dbReference type="InterPro" id="IPR003660">
    <property type="entry name" value="HAMP_dom"/>
</dbReference>
<dbReference type="Gene3D" id="3.30.450.20">
    <property type="entry name" value="PAS domain"/>
    <property type="match status" value="1"/>
</dbReference>
<dbReference type="InterPro" id="IPR003594">
    <property type="entry name" value="HATPase_dom"/>
</dbReference>
<keyword evidence="11 12" id="KW-0472">Membrane</keyword>
<evidence type="ECO:0000313" key="15">
    <source>
        <dbReference type="EMBL" id="OXM84484.1"/>
    </source>
</evidence>
<evidence type="ECO:0000256" key="5">
    <source>
        <dbReference type="ARBA" id="ARBA00022553"/>
    </source>
</evidence>
<dbReference type="SMART" id="SM00387">
    <property type="entry name" value="HATPase_c"/>
    <property type="match status" value="1"/>
</dbReference>
<evidence type="ECO:0000313" key="16">
    <source>
        <dbReference type="Proteomes" id="UP000215509"/>
    </source>
</evidence>
<keyword evidence="4" id="KW-1003">Cell membrane</keyword>
<protein>
    <recommendedName>
        <fullName evidence="3">histidine kinase</fullName>
        <ecNumber evidence="3">2.7.13.3</ecNumber>
    </recommendedName>
</protein>
<feature type="domain" description="Histidine kinase" evidence="13">
    <location>
        <begin position="486"/>
        <end position="596"/>
    </location>
</feature>
<dbReference type="Pfam" id="PF00672">
    <property type="entry name" value="HAMP"/>
    <property type="match status" value="1"/>
</dbReference>
<dbReference type="PANTHER" id="PTHR34220">
    <property type="entry name" value="SENSOR HISTIDINE KINASE YPDA"/>
    <property type="match status" value="1"/>
</dbReference>
<dbReference type="Gene3D" id="3.30.565.10">
    <property type="entry name" value="Histidine kinase-like ATPase, C-terminal domain"/>
    <property type="match status" value="1"/>
</dbReference>
<evidence type="ECO:0000256" key="11">
    <source>
        <dbReference type="ARBA" id="ARBA00023136"/>
    </source>
</evidence>
<keyword evidence="16" id="KW-1185">Reference proteome</keyword>
<dbReference type="Gene3D" id="1.10.8.500">
    <property type="entry name" value="HAMP domain in histidine kinase"/>
    <property type="match status" value="1"/>
</dbReference>
<gene>
    <name evidence="15" type="ORF">CF651_20230</name>
</gene>
<dbReference type="SMART" id="SM00304">
    <property type="entry name" value="HAMP"/>
    <property type="match status" value="1"/>
</dbReference>
<dbReference type="InterPro" id="IPR050640">
    <property type="entry name" value="Bact_2-comp_sensor_kinase"/>
</dbReference>
<keyword evidence="7" id="KW-0547">Nucleotide-binding</keyword>
<dbReference type="AlphaFoldDB" id="A0A229UMD8"/>
<comment type="catalytic activity">
    <reaction evidence="1">
        <text>ATP + protein L-histidine = ADP + protein N-phospho-L-histidine.</text>
        <dbReference type="EC" id="2.7.13.3"/>
    </reaction>
</comment>
<feature type="domain" description="HAMP" evidence="14">
    <location>
        <begin position="319"/>
        <end position="376"/>
    </location>
</feature>
<dbReference type="PANTHER" id="PTHR34220:SF7">
    <property type="entry name" value="SENSOR HISTIDINE KINASE YPDA"/>
    <property type="match status" value="1"/>
</dbReference>
<dbReference type="InterPro" id="IPR010559">
    <property type="entry name" value="Sig_transdc_His_kin_internal"/>
</dbReference>
<dbReference type="Pfam" id="PF02518">
    <property type="entry name" value="HATPase_c"/>
    <property type="match status" value="1"/>
</dbReference>
<evidence type="ECO:0000256" key="1">
    <source>
        <dbReference type="ARBA" id="ARBA00000085"/>
    </source>
</evidence>
<comment type="caution">
    <text evidence="15">The sequence shown here is derived from an EMBL/GenBank/DDBJ whole genome shotgun (WGS) entry which is preliminary data.</text>
</comment>
<dbReference type="SUPFAM" id="SSF55874">
    <property type="entry name" value="ATPase domain of HSP90 chaperone/DNA topoisomerase II/histidine kinase"/>
    <property type="match status" value="1"/>
</dbReference>
<proteinExistence type="predicted"/>
<dbReference type="CDD" id="cd06225">
    <property type="entry name" value="HAMP"/>
    <property type="match status" value="1"/>
</dbReference>
<dbReference type="GO" id="GO:0005524">
    <property type="term" value="F:ATP binding"/>
    <property type="evidence" value="ECO:0007669"/>
    <property type="project" value="UniProtKB-KW"/>
</dbReference>
<feature type="transmembrane region" description="Helical" evidence="12">
    <location>
        <begin position="300"/>
        <end position="319"/>
    </location>
</feature>
<dbReference type="CDD" id="cd18774">
    <property type="entry name" value="PDC2_HK_sensor"/>
    <property type="match status" value="1"/>
</dbReference>
<dbReference type="PROSITE" id="PS50109">
    <property type="entry name" value="HIS_KIN"/>
    <property type="match status" value="1"/>
</dbReference>
<keyword evidence="6" id="KW-0808">Transferase</keyword>
<evidence type="ECO:0000256" key="6">
    <source>
        <dbReference type="ARBA" id="ARBA00022679"/>
    </source>
</evidence>
<dbReference type="EC" id="2.7.13.3" evidence="3"/>
<keyword evidence="8 15" id="KW-0418">Kinase</keyword>
<evidence type="ECO:0000256" key="9">
    <source>
        <dbReference type="ARBA" id="ARBA00022840"/>
    </source>
</evidence>
<dbReference type="InterPro" id="IPR005467">
    <property type="entry name" value="His_kinase_dom"/>
</dbReference>
<name>A0A229UMD8_9BACL</name>
<dbReference type="OrthoDB" id="9776552at2"/>
<keyword evidence="5" id="KW-0597">Phosphoprotein</keyword>
<dbReference type="Pfam" id="PF06580">
    <property type="entry name" value="His_kinase"/>
    <property type="match status" value="1"/>
</dbReference>
<keyword evidence="12" id="KW-0812">Transmembrane</keyword>
<accession>A0A229UMD8</accession>
<reference evidence="15 16" key="1">
    <citation type="submission" date="2017-07" db="EMBL/GenBank/DDBJ databases">
        <title>Genome sequencing and assembly of Paenibacillus rigui.</title>
        <authorList>
            <person name="Mayilraj S."/>
        </authorList>
    </citation>
    <scope>NUCLEOTIDE SEQUENCE [LARGE SCALE GENOMIC DNA]</scope>
    <source>
        <strain evidence="15 16">JCM 16352</strain>
    </source>
</reference>